<comment type="caution">
    <text evidence="1">The sequence shown here is derived from an EMBL/GenBank/DDBJ whole genome shotgun (WGS) entry which is preliminary data.</text>
</comment>
<keyword evidence="2" id="KW-1185">Reference proteome</keyword>
<proteinExistence type="predicted"/>
<accession>A0AAD3SPU8</accession>
<evidence type="ECO:0000313" key="1">
    <source>
        <dbReference type="EMBL" id="GMH14649.1"/>
    </source>
</evidence>
<name>A0AAD3SPU8_NEPGR</name>
<dbReference type="AlphaFoldDB" id="A0AAD3SPU8"/>
<organism evidence="1 2">
    <name type="scientific">Nepenthes gracilis</name>
    <name type="common">Slender pitcher plant</name>
    <dbReference type="NCBI Taxonomy" id="150966"/>
    <lineage>
        <taxon>Eukaryota</taxon>
        <taxon>Viridiplantae</taxon>
        <taxon>Streptophyta</taxon>
        <taxon>Embryophyta</taxon>
        <taxon>Tracheophyta</taxon>
        <taxon>Spermatophyta</taxon>
        <taxon>Magnoliopsida</taxon>
        <taxon>eudicotyledons</taxon>
        <taxon>Gunneridae</taxon>
        <taxon>Pentapetalae</taxon>
        <taxon>Caryophyllales</taxon>
        <taxon>Nepenthaceae</taxon>
        <taxon>Nepenthes</taxon>
    </lineage>
</organism>
<evidence type="ECO:0000313" key="2">
    <source>
        <dbReference type="Proteomes" id="UP001279734"/>
    </source>
</evidence>
<dbReference type="Proteomes" id="UP001279734">
    <property type="component" value="Unassembled WGS sequence"/>
</dbReference>
<gene>
    <name evidence="1" type="ORF">Nepgr_016490</name>
</gene>
<sequence length="67" mass="7297">MVCSKSFLQGQQLVELHQLSSGQLIFHIAAVQLLSTWPPKATTAQQGLGKFPTMGQHQIIAPPLDTE</sequence>
<dbReference type="EMBL" id="BSYO01000014">
    <property type="protein sequence ID" value="GMH14649.1"/>
    <property type="molecule type" value="Genomic_DNA"/>
</dbReference>
<protein>
    <submittedName>
        <fullName evidence="1">Uncharacterized protein</fullName>
    </submittedName>
</protein>
<reference evidence="1" key="1">
    <citation type="submission" date="2023-05" db="EMBL/GenBank/DDBJ databases">
        <title>Nepenthes gracilis genome sequencing.</title>
        <authorList>
            <person name="Fukushima K."/>
        </authorList>
    </citation>
    <scope>NUCLEOTIDE SEQUENCE</scope>
    <source>
        <strain evidence="1">SING2019-196</strain>
    </source>
</reference>